<evidence type="ECO:0000256" key="9">
    <source>
        <dbReference type="HAMAP-Rule" id="MF_03101"/>
    </source>
</evidence>
<dbReference type="Pfam" id="PF13646">
    <property type="entry name" value="HEAT_2"/>
    <property type="match status" value="2"/>
</dbReference>
<dbReference type="EMBL" id="JAODUO010001743">
    <property type="protein sequence ID" value="KAK2159128.1"/>
    <property type="molecule type" value="Genomic_DNA"/>
</dbReference>
<evidence type="ECO:0000256" key="6">
    <source>
        <dbReference type="ARBA" id="ARBA00023004"/>
    </source>
</evidence>
<name>A0AAD9N8B1_RIDPI</name>
<comment type="cofactor">
    <cofactor evidence="9">
        <name>Fe(2+)</name>
        <dbReference type="ChEBI" id="CHEBI:29033"/>
    </cofactor>
    <text evidence="9">Binds 2 Fe(2+) ions per subunit.</text>
</comment>
<feature type="binding site" evidence="9">
    <location>
        <position position="218"/>
    </location>
    <ligand>
        <name>Fe cation</name>
        <dbReference type="ChEBI" id="CHEBI:24875"/>
        <label>2</label>
    </ligand>
</feature>
<comment type="caution">
    <text evidence="10">The sequence shown here is derived from an EMBL/GenBank/DDBJ whole genome shotgun (WGS) entry which is preliminary data.</text>
</comment>
<dbReference type="PANTHER" id="PTHR12697">
    <property type="entry name" value="PBS LYASE HEAT-LIKE PROTEIN"/>
    <property type="match status" value="1"/>
</dbReference>
<dbReference type="Proteomes" id="UP001209878">
    <property type="component" value="Unassembled WGS sequence"/>
</dbReference>
<dbReference type="Gene3D" id="1.25.10.10">
    <property type="entry name" value="Leucine-rich Repeat Variant"/>
    <property type="match status" value="2"/>
</dbReference>
<dbReference type="AlphaFoldDB" id="A0AAD9N8B1"/>
<feature type="binding site" evidence="9">
    <location>
        <position position="96"/>
    </location>
    <ligand>
        <name>Fe cation</name>
        <dbReference type="ChEBI" id="CHEBI:24875"/>
        <label>1</label>
    </ligand>
</feature>
<evidence type="ECO:0000256" key="3">
    <source>
        <dbReference type="ARBA" id="ARBA00022723"/>
    </source>
</evidence>
<dbReference type="PANTHER" id="PTHR12697:SF5">
    <property type="entry name" value="DEOXYHYPUSINE HYDROXYLASE"/>
    <property type="match status" value="1"/>
</dbReference>
<dbReference type="InterPro" id="IPR027517">
    <property type="entry name" value="Deoxyhypusine_hydroxylase"/>
</dbReference>
<dbReference type="SUPFAM" id="SSF48371">
    <property type="entry name" value="ARM repeat"/>
    <property type="match status" value="1"/>
</dbReference>
<dbReference type="HAMAP" id="MF_03101">
    <property type="entry name" value="Deoxyhypusine_hydroxylase"/>
    <property type="match status" value="1"/>
</dbReference>
<comment type="function">
    <text evidence="9">Catalyzes the hydroxylation of the N(6)-(4-aminobutyl)-L-lysine intermediate to form hypusine, an essential post-translational modification only found in mature eIF-5A factor.</text>
</comment>
<keyword evidence="3 9" id="KW-0479">Metal-binding</keyword>
<feature type="binding site" evidence="9">
    <location>
        <position position="97"/>
    </location>
    <ligand>
        <name>Fe cation</name>
        <dbReference type="ChEBI" id="CHEBI:24875"/>
        <label>1</label>
    </ligand>
</feature>
<evidence type="ECO:0000256" key="1">
    <source>
        <dbReference type="ARBA" id="ARBA00000068"/>
    </source>
</evidence>
<sequence>MLDKTTSAVTESSIRNIGRILIDVTQPLKARFRALFTLRNLGGPTAINCIAACFTDSSALLKHECAYCLGQMQDERALCVLSDVLKDQQQEAIVRHEAGEALGAIGSQTSLAVLQKHCDDASTAVAETCRLAVDRIKWLHSDRATSETLSPNPYSSVDPAPPAVEQDVKSLKITLLDEAVPLFERYRAMFALRNIGSEDAILALGEGLEQAGSALFRHEVAYILGQTQHTSAVCQLDRSLRKTSESAMVRHECAEALGAIATQTCTDALGEFLRDDERLVRESCEVALDMCDYESSGQFQYADGLDTVTHSSDTVTHSRDTVTQAGDAVK</sequence>
<comment type="pathway">
    <text evidence="2 9">Protein modification; eIF5A hypusination.</text>
</comment>
<proteinExistence type="inferred from homology"/>
<dbReference type="EC" id="1.14.99.29" evidence="9"/>
<dbReference type="FunFam" id="1.25.10.10:FF:000099">
    <property type="entry name" value="Deoxyhypusine hydroxylase"/>
    <property type="match status" value="1"/>
</dbReference>
<comment type="catalytic activity">
    <reaction evidence="1 9">
        <text>[eIF5A protein]-deoxyhypusine + AH2 + O2 = [eIF5A protein]-hypusine + A + H2O</text>
        <dbReference type="Rhea" id="RHEA:14101"/>
        <dbReference type="Rhea" id="RHEA-COMP:10144"/>
        <dbReference type="Rhea" id="RHEA-COMP:12592"/>
        <dbReference type="ChEBI" id="CHEBI:13193"/>
        <dbReference type="ChEBI" id="CHEBI:15377"/>
        <dbReference type="ChEBI" id="CHEBI:15379"/>
        <dbReference type="ChEBI" id="CHEBI:17499"/>
        <dbReference type="ChEBI" id="CHEBI:82657"/>
        <dbReference type="ChEBI" id="CHEBI:91175"/>
        <dbReference type="EC" id="1.14.99.29"/>
    </reaction>
</comment>
<evidence type="ECO:0000256" key="2">
    <source>
        <dbReference type="ARBA" id="ARBA00005041"/>
    </source>
</evidence>
<dbReference type="InterPro" id="IPR011989">
    <property type="entry name" value="ARM-like"/>
</dbReference>
<keyword evidence="11" id="KW-1185">Reference proteome</keyword>
<dbReference type="InterPro" id="IPR004155">
    <property type="entry name" value="PBS_lyase_HEAT"/>
</dbReference>
<comment type="similarity">
    <text evidence="9">Belongs to the deoxyhypusine hydroxylase family.</text>
</comment>
<gene>
    <name evidence="10" type="ORF">NP493_1746g00010</name>
</gene>
<protein>
    <recommendedName>
        <fullName evidence="9">Deoxyhypusine hydroxylase</fullName>
        <shortName evidence="9">DOHH</shortName>
        <ecNumber evidence="9">1.14.99.29</ecNumber>
    </recommendedName>
    <alternativeName>
        <fullName evidence="9">Deoxyhypusine dioxygenase</fullName>
    </alternativeName>
    <alternativeName>
        <fullName evidence="9">Deoxyhypusine monooxygenase</fullName>
    </alternativeName>
</protein>
<evidence type="ECO:0000256" key="8">
    <source>
        <dbReference type="ARBA" id="ARBA00023256"/>
    </source>
</evidence>
<dbReference type="SMART" id="SM00567">
    <property type="entry name" value="EZ_HEAT"/>
    <property type="match status" value="6"/>
</dbReference>
<evidence type="ECO:0000256" key="7">
    <source>
        <dbReference type="ARBA" id="ARBA00023033"/>
    </source>
</evidence>
<feature type="binding site" evidence="9">
    <location>
        <position position="252"/>
    </location>
    <ligand>
        <name>Fe cation</name>
        <dbReference type="ChEBI" id="CHEBI:24875"/>
        <label>2</label>
    </ligand>
</feature>
<keyword evidence="8 9" id="KW-0386">Hypusine biosynthesis</keyword>
<keyword evidence="5 9" id="KW-0560">Oxidoreductase</keyword>
<dbReference type="InterPro" id="IPR016024">
    <property type="entry name" value="ARM-type_fold"/>
</dbReference>
<feature type="binding site" evidence="9">
    <location>
        <position position="64"/>
    </location>
    <ligand>
        <name>Fe cation</name>
        <dbReference type="ChEBI" id="CHEBI:24875"/>
        <label>1</label>
    </ligand>
</feature>
<organism evidence="10 11">
    <name type="scientific">Ridgeia piscesae</name>
    <name type="common">Tubeworm</name>
    <dbReference type="NCBI Taxonomy" id="27915"/>
    <lineage>
        <taxon>Eukaryota</taxon>
        <taxon>Metazoa</taxon>
        <taxon>Spiralia</taxon>
        <taxon>Lophotrochozoa</taxon>
        <taxon>Annelida</taxon>
        <taxon>Polychaeta</taxon>
        <taxon>Sedentaria</taxon>
        <taxon>Canalipalpata</taxon>
        <taxon>Sabellida</taxon>
        <taxon>Siboglinidae</taxon>
        <taxon>Ridgeia</taxon>
    </lineage>
</organism>
<evidence type="ECO:0000313" key="11">
    <source>
        <dbReference type="Proteomes" id="UP001209878"/>
    </source>
</evidence>
<evidence type="ECO:0000256" key="5">
    <source>
        <dbReference type="ARBA" id="ARBA00023002"/>
    </source>
</evidence>
<accession>A0AAD9N8B1</accession>
<dbReference type="GO" id="GO:0046872">
    <property type="term" value="F:metal ion binding"/>
    <property type="evidence" value="ECO:0007669"/>
    <property type="project" value="UniProtKB-KW"/>
</dbReference>
<feature type="binding site" evidence="9">
    <location>
        <position position="219"/>
    </location>
    <ligand>
        <name>Fe cation</name>
        <dbReference type="ChEBI" id="CHEBI:24875"/>
        <label>2</label>
    </ligand>
</feature>
<keyword evidence="7 9" id="KW-0503">Monooxygenase</keyword>
<keyword evidence="4" id="KW-0677">Repeat</keyword>
<evidence type="ECO:0000313" key="10">
    <source>
        <dbReference type="EMBL" id="KAK2159128.1"/>
    </source>
</evidence>
<keyword evidence="6 9" id="KW-0408">Iron</keyword>
<feature type="binding site" evidence="9">
    <location>
        <position position="251"/>
    </location>
    <ligand>
        <name>Fe cation</name>
        <dbReference type="ChEBI" id="CHEBI:24875"/>
        <label>2</label>
    </ligand>
</feature>
<reference evidence="10" key="1">
    <citation type="journal article" date="2023" name="Mol. Biol. Evol.">
        <title>Third-Generation Sequencing Reveals the Adaptive Role of the Epigenome in Three Deep-Sea Polychaetes.</title>
        <authorList>
            <person name="Perez M."/>
            <person name="Aroh O."/>
            <person name="Sun Y."/>
            <person name="Lan Y."/>
            <person name="Juniper S.K."/>
            <person name="Young C.R."/>
            <person name="Angers B."/>
            <person name="Qian P.Y."/>
        </authorList>
    </citation>
    <scope>NUCLEOTIDE SEQUENCE</scope>
    <source>
        <strain evidence="10">R07B-5</strain>
    </source>
</reference>
<feature type="binding site" evidence="9">
    <location>
        <position position="63"/>
    </location>
    <ligand>
        <name>Fe cation</name>
        <dbReference type="ChEBI" id="CHEBI:24875"/>
        <label>1</label>
    </ligand>
</feature>
<dbReference type="GO" id="GO:0019135">
    <property type="term" value="F:deoxyhypusine monooxygenase activity"/>
    <property type="evidence" value="ECO:0007669"/>
    <property type="project" value="UniProtKB-UniRule"/>
</dbReference>
<evidence type="ECO:0000256" key="4">
    <source>
        <dbReference type="ARBA" id="ARBA00022737"/>
    </source>
</evidence>